<gene>
    <name evidence="11" type="primary">queG</name>
    <name evidence="11" type="ORF">Mterra_02150</name>
</gene>
<keyword evidence="3" id="KW-0819">tRNA processing</keyword>
<dbReference type="SUPFAM" id="SSF48371">
    <property type="entry name" value="ARM repeat"/>
    <property type="match status" value="1"/>
</dbReference>
<dbReference type="GO" id="GO:0046872">
    <property type="term" value="F:metal ion binding"/>
    <property type="evidence" value="ECO:0007669"/>
    <property type="project" value="UniProtKB-KW"/>
</dbReference>
<keyword evidence="1" id="KW-0004">4Fe-4S</keyword>
<keyword evidence="9" id="KW-0411">Iron-sulfur</keyword>
<dbReference type="RefSeq" id="WP_119315213.1">
    <property type="nucleotide sequence ID" value="NZ_QXDL01000083.1"/>
</dbReference>
<evidence type="ECO:0000256" key="6">
    <source>
        <dbReference type="ARBA" id="ARBA00022785"/>
    </source>
</evidence>
<evidence type="ECO:0000256" key="8">
    <source>
        <dbReference type="ARBA" id="ARBA00023004"/>
    </source>
</evidence>
<dbReference type="PROSITE" id="PS00198">
    <property type="entry name" value="4FE4S_FER_1"/>
    <property type="match status" value="1"/>
</dbReference>
<keyword evidence="5" id="KW-0677">Repeat</keyword>
<dbReference type="InterPro" id="IPR017900">
    <property type="entry name" value="4Fe4S_Fe_S_CS"/>
</dbReference>
<dbReference type="GO" id="GO:0051539">
    <property type="term" value="F:4 iron, 4 sulfur cluster binding"/>
    <property type="evidence" value="ECO:0007669"/>
    <property type="project" value="UniProtKB-KW"/>
</dbReference>
<dbReference type="OrthoDB" id="9784571at2"/>
<evidence type="ECO:0000256" key="4">
    <source>
        <dbReference type="ARBA" id="ARBA00022723"/>
    </source>
</evidence>
<proteinExistence type="predicted"/>
<evidence type="ECO:0000256" key="2">
    <source>
        <dbReference type="ARBA" id="ARBA00022490"/>
    </source>
</evidence>
<dbReference type="InterPro" id="IPR004453">
    <property type="entry name" value="QueG"/>
</dbReference>
<dbReference type="InterPro" id="IPR011989">
    <property type="entry name" value="ARM-like"/>
</dbReference>
<dbReference type="SUPFAM" id="SSF46548">
    <property type="entry name" value="alpha-helical ferredoxin"/>
    <property type="match status" value="1"/>
</dbReference>
<evidence type="ECO:0000256" key="3">
    <source>
        <dbReference type="ARBA" id="ARBA00022694"/>
    </source>
</evidence>
<dbReference type="Pfam" id="PF08331">
    <property type="entry name" value="QueG_DUF1730"/>
    <property type="match status" value="1"/>
</dbReference>
<dbReference type="PANTHER" id="PTHR30002:SF4">
    <property type="entry name" value="EPOXYQUEUOSINE REDUCTASE"/>
    <property type="match status" value="1"/>
</dbReference>
<dbReference type="InterPro" id="IPR016024">
    <property type="entry name" value="ARM-type_fold"/>
</dbReference>
<comment type="caution">
    <text evidence="11">The sequence shown here is derived from an EMBL/GenBank/DDBJ whole genome shotgun (WGS) entry which is preliminary data.</text>
</comment>
<dbReference type="InterPro" id="IPR017896">
    <property type="entry name" value="4Fe4S_Fe-S-bd"/>
</dbReference>
<keyword evidence="8" id="KW-0408">Iron</keyword>
<dbReference type="EC" id="1.17.99.6" evidence="11"/>
<accession>A0A399EIS6</accession>
<evidence type="ECO:0000259" key="10">
    <source>
        <dbReference type="PROSITE" id="PS51379"/>
    </source>
</evidence>
<evidence type="ECO:0000256" key="7">
    <source>
        <dbReference type="ARBA" id="ARBA00023002"/>
    </source>
</evidence>
<protein>
    <submittedName>
        <fullName evidence="11">Epoxyqueuosine reductase</fullName>
        <ecNumber evidence="11">1.17.99.6</ecNumber>
    </submittedName>
</protein>
<organism evidence="11 12">
    <name type="scientific">Calidithermus terrae</name>
    <dbReference type="NCBI Taxonomy" id="1408545"/>
    <lineage>
        <taxon>Bacteria</taxon>
        <taxon>Thermotogati</taxon>
        <taxon>Deinococcota</taxon>
        <taxon>Deinococci</taxon>
        <taxon>Thermales</taxon>
        <taxon>Thermaceae</taxon>
        <taxon>Calidithermus</taxon>
    </lineage>
</organism>
<dbReference type="Pfam" id="PF02985">
    <property type="entry name" value="HEAT"/>
    <property type="match status" value="1"/>
</dbReference>
<dbReference type="Pfam" id="PF13484">
    <property type="entry name" value="Fer4_16"/>
    <property type="match status" value="1"/>
</dbReference>
<dbReference type="Proteomes" id="UP000265715">
    <property type="component" value="Unassembled WGS sequence"/>
</dbReference>
<evidence type="ECO:0000313" key="11">
    <source>
        <dbReference type="EMBL" id="RIH83868.1"/>
    </source>
</evidence>
<dbReference type="NCBIfam" id="TIGR00276">
    <property type="entry name" value="tRNA epoxyqueuosine(34) reductase QueG"/>
    <property type="match status" value="1"/>
</dbReference>
<dbReference type="AlphaFoldDB" id="A0A399EIS6"/>
<reference evidence="11 12" key="1">
    <citation type="submission" date="2018-08" db="EMBL/GenBank/DDBJ databases">
        <title>Meiothermus terrae DSM 26712 genome sequencing project.</title>
        <authorList>
            <person name="Da Costa M.S."/>
            <person name="Albuquerque L."/>
            <person name="Raposo P."/>
            <person name="Froufe H.J.C."/>
            <person name="Barroso C.S."/>
            <person name="Egas C."/>
        </authorList>
    </citation>
    <scope>NUCLEOTIDE SEQUENCE [LARGE SCALE GENOMIC DNA]</scope>
    <source>
        <strain evidence="11 12">DSM 26712</strain>
    </source>
</reference>
<evidence type="ECO:0000313" key="12">
    <source>
        <dbReference type="Proteomes" id="UP000265715"/>
    </source>
</evidence>
<dbReference type="Gene3D" id="3.30.70.20">
    <property type="match status" value="1"/>
</dbReference>
<evidence type="ECO:0000256" key="5">
    <source>
        <dbReference type="ARBA" id="ARBA00022737"/>
    </source>
</evidence>
<keyword evidence="12" id="KW-1185">Reference proteome</keyword>
<keyword evidence="6" id="KW-0671">Queuosine biosynthesis</keyword>
<dbReference type="PANTHER" id="PTHR30002">
    <property type="entry name" value="EPOXYQUEUOSINE REDUCTASE"/>
    <property type="match status" value="1"/>
</dbReference>
<dbReference type="GO" id="GO:0008616">
    <property type="term" value="P:tRNA queuosine(34) biosynthetic process"/>
    <property type="evidence" value="ECO:0007669"/>
    <property type="project" value="UniProtKB-KW"/>
</dbReference>
<evidence type="ECO:0000256" key="9">
    <source>
        <dbReference type="ARBA" id="ARBA00023014"/>
    </source>
</evidence>
<keyword evidence="7 11" id="KW-0560">Oxidoreductase</keyword>
<dbReference type="PROSITE" id="PS51379">
    <property type="entry name" value="4FE4S_FER_2"/>
    <property type="match status" value="1"/>
</dbReference>
<feature type="domain" description="4Fe-4S ferredoxin-type" evidence="10">
    <location>
        <begin position="173"/>
        <end position="202"/>
    </location>
</feature>
<name>A0A399EIS6_9DEIN</name>
<dbReference type="InterPro" id="IPR013542">
    <property type="entry name" value="QueG_DUF1730"/>
</dbReference>
<keyword evidence="2" id="KW-0963">Cytoplasm</keyword>
<sequence length="369" mass="40514">MEAREVLEGYAREQGFLTAWAPLELPQPVRQRYRDWLGQGAHAGMGYLERGVEERLEPVRHFPWARSVLVLAAPHAYPDPGVPAGGLRVGRVARYAWVRDYHGLLEPHLAALEGLARQAGVRAKGYVDHGPLSERSYAALGGLGWIGKNGMWMRMGEGSYLTLAVLLTELEATPLPLHPDRCGRCARCFTACPTQALPGDGTLDARRCVSYWTIEHRGLIPQELWPGVGEWLLGCDICQEVCPWNRKAAALWQGFTPDPELAHPDLWAFLTLSGRAFARRFAGTVLTRPGRTALARNALIVLSNTGDDAHLPYFRRALQDVNPAVRATAAAGLVRLGKAAEAGAALGDPDPEVARYVREALERVSLAER</sequence>
<dbReference type="Gene3D" id="1.25.10.10">
    <property type="entry name" value="Leucine-rich Repeat Variant"/>
    <property type="match status" value="1"/>
</dbReference>
<evidence type="ECO:0000256" key="1">
    <source>
        <dbReference type="ARBA" id="ARBA00022485"/>
    </source>
</evidence>
<dbReference type="GO" id="GO:0052693">
    <property type="term" value="F:epoxyqueuosine reductase activity"/>
    <property type="evidence" value="ECO:0007669"/>
    <property type="project" value="UniProtKB-EC"/>
</dbReference>
<dbReference type="InterPro" id="IPR000357">
    <property type="entry name" value="HEAT"/>
</dbReference>
<keyword evidence="4" id="KW-0479">Metal-binding</keyword>
<dbReference type="EMBL" id="QXDL01000083">
    <property type="protein sequence ID" value="RIH83868.1"/>
    <property type="molecule type" value="Genomic_DNA"/>
</dbReference>